<dbReference type="PANTHER" id="PTHR13620">
    <property type="entry name" value="3-5 EXONUCLEASE"/>
    <property type="match status" value="1"/>
</dbReference>
<keyword evidence="1" id="KW-0540">Nuclease</keyword>
<reference evidence="3 4" key="1">
    <citation type="journal article" date="2010" name="Nature">
        <title>Genome sequencing and analysis of the model grass Brachypodium distachyon.</title>
        <authorList>
            <consortium name="International Brachypodium Initiative"/>
        </authorList>
    </citation>
    <scope>NUCLEOTIDE SEQUENCE [LARGE SCALE GENOMIC DNA]</scope>
    <source>
        <strain evidence="3 4">Bd21</strain>
    </source>
</reference>
<accession>I1I2Q8</accession>
<sequence length="89" mass="9630">MGVQWMPPFRGPGTLQLCCGHRCLVFQIAQAGGCIPNVLRRFLRDYPSVVFVGYNVLSDCRALGAHYDLEVSRAAELRAVTGMGNASSG</sequence>
<organism evidence="4">
    <name type="scientific">Brachypodium distachyon</name>
    <name type="common">Purple false brome</name>
    <name type="synonym">Trachynia distachya</name>
    <dbReference type="NCBI Taxonomy" id="15368"/>
    <lineage>
        <taxon>Eukaryota</taxon>
        <taxon>Viridiplantae</taxon>
        <taxon>Streptophyta</taxon>
        <taxon>Embryophyta</taxon>
        <taxon>Tracheophyta</taxon>
        <taxon>Spermatophyta</taxon>
        <taxon>Magnoliopsida</taxon>
        <taxon>Liliopsida</taxon>
        <taxon>Poales</taxon>
        <taxon>Poaceae</taxon>
        <taxon>BOP clade</taxon>
        <taxon>Pooideae</taxon>
        <taxon>Stipodae</taxon>
        <taxon>Brachypodieae</taxon>
        <taxon>Brachypodium</taxon>
    </lineage>
</organism>
<evidence type="ECO:0008006" key="6">
    <source>
        <dbReference type="Google" id="ProtNLM"/>
    </source>
</evidence>
<dbReference type="GO" id="GO:0008408">
    <property type="term" value="F:3'-5' exonuclease activity"/>
    <property type="evidence" value="ECO:0007669"/>
    <property type="project" value="UniProtKB-ARBA"/>
</dbReference>
<dbReference type="GO" id="GO:0003676">
    <property type="term" value="F:nucleic acid binding"/>
    <property type="evidence" value="ECO:0007669"/>
    <property type="project" value="InterPro"/>
</dbReference>
<dbReference type="Gramene" id="KQJ96005">
    <property type="protein sequence ID" value="KQJ96005"/>
    <property type="gene ID" value="BRADI_3g20180v3"/>
</dbReference>
<keyword evidence="5" id="KW-1185">Reference proteome</keyword>
<dbReference type="SUPFAM" id="SSF53098">
    <property type="entry name" value="Ribonuclease H-like"/>
    <property type="match status" value="1"/>
</dbReference>
<dbReference type="InParanoid" id="I1I2Q8"/>
<evidence type="ECO:0000313" key="5">
    <source>
        <dbReference type="Proteomes" id="UP000008810"/>
    </source>
</evidence>
<dbReference type="OMA" id="GGCIPNV"/>
<proteinExistence type="predicted"/>
<dbReference type="EnsemblPlants" id="KQJ96005">
    <property type="protein sequence ID" value="KQJ96005"/>
    <property type="gene ID" value="BRADI_3g20180v3"/>
</dbReference>
<dbReference type="Gene3D" id="3.30.420.10">
    <property type="entry name" value="Ribonuclease H-like superfamily/Ribonuclease H"/>
    <property type="match status" value="1"/>
</dbReference>
<reference evidence="4" key="3">
    <citation type="submission" date="2018-08" db="UniProtKB">
        <authorList>
            <consortium name="EnsemblPlants"/>
        </authorList>
    </citation>
    <scope>IDENTIFICATION</scope>
    <source>
        <strain evidence="4">cv. Bd21</strain>
    </source>
</reference>
<evidence type="ECO:0000313" key="4">
    <source>
        <dbReference type="EnsemblPlants" id="KQJ96005"/>
    </source>
</evidence>
<dbReference type="EMBL" id="CM000882">
    <property type="protein sequence ID" value="KQJ96005.1"/>
    <property type="molecule type" value="Genomic_DNA"/>
</dbReference>
<dbReference type="InterPro" id="IPR012337">
    <property type="entry name" value="RNaseH-like_sf"/>
</dbReference>
<evidence type="ECO:0000256" key="1">
    <source>
        <dbReference type="ARBA" id="ARBA00022722"/>
    </source>
</evidence>
<dbReference type="AlphaFoldDB" id="I1I2Q8"/>
<protein>
    <recommendedName>
        <fullName evidence="6">3'-5' exonuclease domain-containing protein</fullName>
    </recommendedName>
</protein>
<dbReference type="Proteomes" id="UP000008810">
    <property type="component" value="Chromosome 3"/>
</dbReference>
<reference evidence="3" key="2">
    <citation type="submission" date="2017-06" db="EMBL/GenBank/DDBJ databases">
        <title>WGS assembly of Brachypodium distachyon.</title>
        <authorList>
            <consortium name="The International Brachypodium Initiative"/>
            <person name="Lucas S."/>
            <person name="Harmon-Smith M."/>
            <person name="Lail K."/>
            <person name="Tice H."/>
            <person name="Grimwood J."/>
            <person name="Bruce D."/>
            <person name="Barry K."/>
            <person name="Shu S."/>
            <person name="Lindquist E."/>
            <person name="Wang M."/>
            <person name="Pitluck S."/>
            <person name="Vogel J.P."/>
            <person name="Garvin D.F."/>
            <person name="Mockler T.C."/>
            <person name="Schmutz J."/>
            <person name="Rokhsar D."/>
            <person name="Bevan M.W."/>
        </authorList>
    </citation>
    <scope>NUCLEOTIDE SEQUENCE</scope>
    <source>
        <strain evidence="3">Bd21</strain>
    </source>
</reference>
<gene>
    <name evidence="3" type="ORF">BRADI_3g20180v3</name>
</gene>
<name>I1I2Q8_BRADI</name>
<dbReference type="OrthoDB" id="756480at2759"/>
<evidence type="ECO:0000313" key="3">
    <source>
        <dbReference type="EMBL" id="KQJ96005.1"/>
    </source>
</evidence>
<dbReference type="InterPro" id="IPR051132">
    <property type="entry name" value="3-5_Exonuclease_domain"/>
</dbReference>
<keyword evidence="2" id="KW-0378">Hydrolase</keyword>
<dbReference type="HOGENOM" id="CLU_049674_3_3_1"/>
<dbReference type="PANTHER" id="PTHR13620:SF59">
    <property type="entry name" value="POLYNUCLEOTIDYL TRANSFERASE, RIBONUCLEASE H-LIKE SUPERFAMILY PROTEIN"/>
    <property type="match status" value="1"/>
</dbReference>
<dbReference type="InterPro" id="IPR036397">
    <property type="entry name" value="RNaseH_sf"/>
</dbReference>
<evidence type="ECO:0000256" key="2">
    <source>
        <dbReference type="ARBA" id="ARBA00022801"/>
    </source>
</evidence>
<dbReference type="STRING" id="15368.I1I2Q8"/>